<accession>A0AA35RDV9</accession>
<evidence type="ECO:0000313" key="1">
    <source>
        <dbReference type="EMBL" id="CAI8008866.1"/>
    </source>
</evidence>
<protein>
    <submittedName>
        <fullName evidence="1">Uncharacterized protein</fullName>
    </submittedName>
</protein>
<sequence length="149" mass="17216">MVPLAGVVMTTPCLSFLANYATELWYQWREEEKEWYWTPDRENHMPCSSDVVTGGQWKGETPAPENVEIIAYLDALRLTPCDEQYIPRLEFDVVKVLKALVCCGETEAEGNAKEVVKLWRNATNVTNDSNHHVESWLRELKSLEEERID</sequence>
<dbReference type="Proteomes" id="UP001174909">
    <property type="component" value="Unassembled WGS sequence"/>
</dbReference>
<organism evidence="1 2">
    <name type="scientific">Geodia barretti</name>
    <name type="common">Barrett's horny sponge</name>
    <dbReference type="NCBI Taxonomy" id="519541"/>
    <lineage>
        <taxon>Eukaryota</taxon>
        <taxon>Metazoa</taxon>
        <taxon>Porifera</taxon>
        <taxon>Demospongiae</taxon>
        <taxon>Heteroscleromorpha</taxon>
        <taxon>Tetractinellida</taxon>
        <taxon>Astrophorina</taxon>
        <taxon>Geodiidae</taxon>
        <taxon>Geodia</taxon>
    </lineage>
</organism>
<proteinExistence type="predicted"/>
<evidence type="ECO:0000313" key="2">
    <source>
        <dbReference type="Proteomes" id="UP001174909"/>
    </source>
</evidence>
<comment type="caution">
    <text evidence="1">The sequence shown here is derived from an EMBL/GenBank/DDBJ whole genome shotgun (WGS) entry which is preliminary data.</text>
</comment>
<reference evidence="1" key="1">
    <citation type="submission" date="2023-03" db="EMBL/GenBank/DDBJ databases">
        <authorList>
            <person name="Steffen K."/>
            <person name="Cardenas P."/>
        </authorList>
    </citation>
    <scope>NUCLEOTIDE SEQUENCE</scope>
</reference>
<gene>
    <name evidence="1" type="ORF">GBAR_LOCUS6035</name>
</gene>
<keyword evidence="2" id="KW-1185">Reference proteome</keyword>
<name>A0AA35RDV9_GEOBA</name>
<dbReference type="AlphaFoldDB" id="A0AA35RDV9"/>
<dbReference type="EMBL" id="CASHTH010000905">
    <property type="protein sequence ID" value="CAI8008866.1"/>
    <property type="molecule type" value="Genomic_DNA"/>
</dbReference>